<dbReference type="Pfam" id="PF00665">
    <property type="entry name" value="rve"/>
    <property type="match status" value="1"/>
</dbReference>
<dbReference type="InterPro" id="IPR050900">
    <property type="entry name" value="Transposase_IS3/IS150/IS904"/>
</dbReference>
<feature type="compositionally biased region" description="Basic residues" evidence="1">
    <location>
        <begin position="24"/>
        <end position="33"/>
    </location>
</feature>
<reference evidence="3" key="1">
    <citation type="submission" date="2013-05" db="EMBL/GenBank/DDBJ databases">
        <title>Genome assembly of Cystobacter fuscus DSM 2262.</title>
        <authorList>
            <person name="Sharma G."/>
            <person name="Khatri I."/>
            <person name="Kaur C."/>
            <person name="Mayilraj S."/>
            <person name="Subramanian S."/>
        </authorList>
    </citation>
    <scope>NUCLEOTIDE SEQUENCE [LARGE SCALE GENOMIC DNA]</scope>
    <source>
        <strain evidence="3">DSM 2262</strain>
    </source>
</reference>
<feature type="region of interest" description="Disordered" evidence="1">
    <location>
        <begin position="1"/>
        <end position="33"/>
    </location>
</feature>
<feature type="domain" description="Integrase catalytic" evidence="2">
    <location>
        <begin position="205"/>
        <end position="371"/>
    </location>
</feature>
<feature type="compositionally biased region" description="Basic and acidic residues" evidence="1">
    <location>
        <begin position="7"/>
        <end position="23"/>
    </location>
</feature>
<comment type="caution">
    <text evidence="3">The sequence shown here is derived from an EMBL/GenBank/DDBJ whole genome shotgun (WGS) entry which is preliminary data.</text>
</comment>
<organism evidence="3 4">
    <name type="scientific">Cystobacter fuscus (strain ATCC 25194 / DSM 2262 / NBRC 100088 / M29)</name>
    <dbReference type="NCBI Taxonomy" id="1242864"/>
    <lineage>
        <taxon>Bacteria</taxon>
        <taxon>Pseudomonadati</taxon>
        <taxon>Myxococcota</taxon>
        <taxon>Myxococcia</taxon>
        <taxon>Myxococcales</taxon>
        <taxon>Cystobacterineae</taxon>
        <taxon>Archangiaceae</taxon>
        <taxon>Cystobacter</taxon>
    </lineage>
</organism>
<dbReference type="GO" id="GO:0015074">
    <property type="term" value="P:DNA integration"/>
    <property type="evidence" value="ECO:0007669"/>
    <property type="project" value="InterPro"/>
</dbReference>
<dbReference type="SUPFAM" id="SSF53098">
    <property type="entry name" value="Ribonuclease H-like"/>
    <property type="match status" value="1"/>
</dbReference>
<proteinExistence type="predicted"/>
<dbReference type="GO" id="GO:0003676">
    <property type="term" value="F:nucleic acid binding"/>
    <property type="evidence" value="ECO:0007669"/>
    <property type="project" value="InterPro"/>
</dbReference>
<dbReference type="NCBIfam" id="NF033516">
    <property type="entry name" value="transpos_IS3"/>
    <property type="match status" value="1"/>
</dbReference>
<dbReference type="PANTHER" id="PTHR46889:SF4">
    <property type="entry name" value="TRANSPOSASE INSO FOR INSERTION SEQUENCE ELEMENT IS911B-RELATED"/>
    <property type="match status" value="1"/>
</dbReference>
<dbReference type="EMBL" id="ANAH02000066">
    <property type="protein sequence ID" value="EPX56298.1"/>
    <property type="molecule type" value="Genomic_DNA"/>
</dbReference>
<evidence type="ECO:0000313" key="4">
    <source>
        <dbReference type="Proteomes" id="UP000011682"/>
    </source>
</evidence>
<name>S9QIJ9_CYSF2</name>
<dbReference type="InterPro" id="IPR001584">
    <property type="entry name" value="Integrase_cat-core"/>
</dbReference>
<accession>S9QIJ9</accession>
<evidence type="ECO:0000259" key="2">
    <source>
        <dbReference type="PROSITE" id="PS50994"/>
    </source>
</evidence>
<dbReference type="AlphaFoldDB" id="S9QIJ9"/>
<dbReference type="Proteomes" id="UP000011682">
    <property type="component" value="Unassembled WGS sequence"/>
</dbReference>
<dbReference type="SUPFAM" id="SSF46689">
    <property type="entry name" value="Homeodomain-like"/>
    <property type="match status" value="1"/>
</dbReference>
<evidence type="ECO:0000313" key="3">
    <source>
        <dbReference type="EMBL" id="EPX56298.1"/>
    </source>
</evidence>
<dbReference type="InterPro" id="IPR012337">
    <property type="entry name" value="RNaseH-like_sf"/>
</dbReference>
<keyword evidence="4" id="KW-1185">Reference proteome</keyword>
<dbReference type="PROSITE" id="PS50994">
    <property type="entry name" value="INTEGRASE"/>
    <property type="match status" value="1"/>
</dbReference>
<dbReference type="OrthoDB" id="9801287at2"/>
<dbReference type="InterPro" id="IPR036397">
    <property type="entry name" value="RNaseH_sf"/>
</dbReference>
<sequence>MSCPGKELSDVHEVNIEEAGDRKKAGRRPRRRSSYVERIQRLERELKRTQKKLAEAEALLLLKRSGTELGRRGQWHGREERQRILLRVDGLIRTGVPLKRIGSLLGVSLRTVQRWRASREVGDRRRGVRSPVNRLSDSERERLLAILHSEEHRALSPRQLVPKMADEGLYLASESTMYRLLRAGPRWSRCAHGGDSTAPGLTPLLINAPNRAWSWDITYLKCPTRGAYLYLYLIMDVFSRRIMGWEIHEVESTQRAAAFIRRTCEANTIDPRGLILHSDNGGPMRGAITLSTLRELGIIPSYSRPHVHDDNSFSEALFRTLKNHPAFPEHPFRSPHEARAWLEWFSSWYNHQHRHSALCFVTPEERYSGQDHIILSRRRTLYECARGLHPTRWSGRIRDWFPVGPVLLGARPSLG</sequence>
<dbReference type="eggNOG" id="COG2801">
    <property type="taxonomic scope" value="Bacteria"/>
</dbReference>
<dbReference type="Gene3D" id="3.30.420.10">
    <property type="entry name" value="Ribonuclease H-like superfamily/Ribonuclease H"/>
    <property type="match status" value="1"/>
</dbReference>
<dbReference type="InterPro" id="IPR009057">
    <property type="entry name" value="Homeodomain-like_sf"/>
</dbReference>
<protein>
    <submittedName>
        <fullName evidence="3">Mobile element protein</fullName>
    </submittedName>
</protein>
<gene>
    <name evidence="3" type="ORF">D187_007640</name>
</gene>
<dbReference type="Pfam" id="PF13565">
    <property type="entry name" value="HTH_32"/>
    <property type="match status" value="1"/>
</dbReference>
<dbReference type="RefSeq" id="WP_002625285.1">
    <property type="nucleotide sequence ID" value="NZ_ANAH02000066.1"/>
</dbReference>
<dbReference type="PANTHER" id="PTHR46889">
    <property type="entry name" value="TRANSPOSASE INSF FOR INSERTION SEQUENCE IS3B-RELATED"/>
    <property type="match status" value="1"/>
</dbReference>
<evidence type="ECO:0000256" key="1">
    <source>
        <dbReference type="SAM" id="MobiDB-lite"/>
    </source>
</evidence>
<dbReference type="InterPro" id="IPR048020">
    <property type="entry name" value="Transpos_IS3"/>
</dbReference>